<feature type="region of interest" description="Disordered" evidence="2">
    <location>
        <begin position="990"/>
        <end position="1027"/>
    </location>
</feature>
<proteinExistence type="predicted"/>
<reference evidence="3 4" key="1">
    <citation type="submission" date="2014-06" db="EMBL/GenBank/DDBJ databases">
        <authorList>
            <person name="Swart Estienne"/>
        </authorList>
    </citation>
    <scope>NUCLEOTIDE SEQUENCE [LARGE SCALE GENOMIC DNA]</scope>
    <source>
        <strain evidence="3 4">130c</strain>
    </source>
</reference>
<evidence type="ECO:0000256" key="2">
    <source>
        <dbReference type="SAM" id="MobiDB-lite"/>
    </source>
</evidence>
<feature type="compositionally biased region" description="Polar residues" evidence="2">
    <location>
        <begin position="1007"/>
        <end position="1027"/>
    </location>
</feature>
<sequence>MLIQLDNNTDDEVETYLRGVQYVNIGKNFEHCFNPSIIRQSYYKLLAEFESDLNKHADYYLFETSPYAHYWNIIKPDSQVQNIISSESPFTYIKNDAFNYGQQMMDFYKHKEYYPCKIQKYIKAPFILKEGKRTKYHVIFKTYLLIESIQPLQAYLTNKVLVNLRFDPFFVPSQYMSQFHNRKEQLLSQLLMMPYSFVKTKENITLEEFKIRLANQGFEFDDKKFWQQVSEQCILILLSTFPNMQWIKDKSYQLLEVKFTMDEEQNVWLCSINNQVKFSENYSIYINAYKKSIIHDLLQNMESQIKIKVENEMKFQHKKKLTAGELKQKLKNDQQQNELAFKIQKSKEIQRQLFKKIDIERAKIKSAQKQVISFKEINQCLTSRQNPQIPLYFQHKKGHNEQMAKTIQKIIRLDDHRINRNNLVKPPVADHHNILQLNQQIEKLKELQSEAKPQHIQIVESLLFSISHCYNIDALKNKHPIFVKINDDDWVSRWLMKLLYYGGEQKQRKKQKRQNKFKRFLVYCFRRMKRKENIQEKQEEEKQMDPQEKALEAINLYKRRKHEKILSDEALSYQRIPTSQLSEYFDDDYDVKVPQKEKWIKDLNGNKAKNDSSEDQDDSEFSFSEMEDQDRKQMQNAIEYAQLAQKLGIIKERGKLKSVLPKDENKRKTTRLFFGLTYSSSSDDGKDDKLLEKAKSLVKLEELKGSLQSVMSQYKISSNKITYNLTENEKDLKLRQMQRSQSQFQLPRRQRDLNFKEYLENQNEIQINKDIQTRFPQWNEIKDQDLLPKMPSVKLQQVTPRQATAIQSDYLTERRMLKQYNEEIRNTELEIQMNQKNQKKNQISQSEAKKQLIYSKLKQTVQKIIQQKRRPQKLNYFRTNQQLLYQSLPQTGRSTVTSEMLLGKVDQRQLEHLNTVNLDSAGQNQDQFEFQKYNHFIRLLPFNPESKHVLKDIDQLTIKFNYFELVLITKRIFKLTEQFDFYEAISKLRQPTAPDPSTAKTTDQRTSRQFPSPNSPTTQPNFAQNQS</sequence>
<gene>
    <name evidence="3" type="primary">Contig13827.g14753</name>
    <name evidence="3" type="ORF">STYLEM_10974</name>
</gene>
<dbReference type="AlphaFoldDB" id="A0A078AI65"/>
<feature type="coiled-coil region" evidence="1">
    <location>
        <begin position="810"/>
        <end position="849"/>
    </location>
</feature>
<dbReference type="InParanoid" id="A0A078AI65"/>
<accession>A0A078AI65</accession>
<feature type="compositionally biased region" description="Acidic residues" evidence="2">
    <location>
        <begin position="613"/>
        <end position="628"/>
    </location>
</feature>
<protein>
    <submittedName>
        <fullName evidence="3">Uncharacterized protein</fullName>
    </submittedName>
</protein>
<dbReference type="InterPro" id="IPR004344">
    <property type="entry name" value="TTL/TTLL_fam"/>
</dbReference>
<evidence type="ECO:0000256" key="1">
    <source>
        <dbReference type="SAM" id="Coils"/>
    </source>
</evidence>
<keyword evidence="4" id="KW-1185">Reference proteome</keyword>
<keyword evidence="1" id="KW-0175">Coiled coil</keyword>
<evidence type="ECO:0000313" key="4">
    <source>
        <dbReference type="Proteomes" id="UP000039865"/>
    </source>
</evidence>
<dbReference type="PROSITE" id="PS51221">
    <property type="entry name" value="TTL"/>
    <property type="match status" value="1"/>
</dbReference>
<organism evidence="3 4">
    <name type="scientific">Stylonychia lemnae</name>
    <name type="common">Ciliate</name>
    <dbReference type="NCBI Taxonomy" id="5949"/>
    <lineage>
        <taxon>Eukaryota</taxon>
        <taxon>Sar</taxon>
        <taxon>Alveolata</taxon>
        <taxon>Ciliophora</taxon>
        <taxon>Intramacronucleata</taxon>
        <taxon>Spirotrichea</taxon>
        <taxon>Stichotrichia</taxon>
        <taxon>Sporadotrichida</taxon>
        <taxon>Oxytrichidae</taxon>
        <taxon>Stylonychinae</taxon>
        <taxon>Stylonychia</taxon>
    </lineage>
</organism>
<dbReference type="Proteomes" id="UP000039865">
    <property type="component" value="Unassembled WGS sequence"/>
</dbReference>
<evidence type="ECO:0000313" key="3">
    <source>
        <dbReference type="EMBL" id="CDW81950.1"/>
    </source>
</evidence>
<feature type="region of interest" description="Disordered" evidence="2">
    <location>
        <begin position="604"/>
        <end position="629"/>
    </location>
</feature>
<dbReference type="EMBL" id="CCKQ01010440">
    <property type="protein sequence ID" value="CDW81950.1"/>
    <property type="molecule type" value="Genomic_DNA"/>
</dbReference>
<name>A0A078AI65_STYLE</name>